<protein>
    <recommendedName>
        <fullName evidence="1">Insertion element IS402-like domain-containing protein</fullName>
    </recommendedName>
</protein>
<accession>W6M1V8</accession>
<feature type="domain" description="Insertion element IS402-like" evidence="1">
    <location>
        <begin position="22"/>
        <end position="65"/>
    </location>
</feature>
<reference evidence="2" key="1">
    <citation type="submission" date="2013-07" db="EMBL/GenBank/DDBJ databases">
        <authorList>
            <person name="McIlroy S."/>
        </authorList>
    </citation>
    <scope>NUCLEOTIDE SEQUENCE [LARGE SCALE GENOMIC DNA]</scope>
    <source>
        <strain evidence="2">Run_A_D11</strain>
    </source>
</reference>
<dbReference type="Pfam" id="PF13340">
    <property type="entry name" value="DUF4096"/>
    <property type="match status" value="1"/>
</dbReference>
<organism evidence="2 3">
    <name type="scientific">Candidatus Competibacter denitrificans Run_A_D11</name>
    <dbReference type="NCBI Taxonomy" id="1400863"/>
    <lineage>
        <taxon>Bacteria</taxon>
        <taxon>Pseudomonadati</taxon>
        <taxon>Pseudomonadota</taxon>
        <taxon>Gammaproteobacteria</taxon>
        <taxon>Candidatus Competibacteraceae</taxon>
        <taxon>Candidatus Competibacter</taxon>
    </lineage>
</organism>
<comment type="caution">
    <text evidence="2">The sequence shown here is derived from an EMBL/GenBank/DDBJ whole genome shotgun (WGS) entry which is preliminary data.</text>
</comment>
<name>W6M1V8_9GAMM</name>
<evidence type="ECO:0000313" key="3">
    <source>
        <dbReference type="Proteomes" id="UP000035760"/>
    </source>
</evidence>
<reference evidence="2" key="2">
    <citation type="submission" date="2014-03" db="EMBL/GenBank/DDBJ databases">
        <title>Candidatus Competibacter-lineage genomes retrieved from metagenomes reveal functional metabolic diversity.</title>
        <authorList>
            <person name="McIlroy S.J."/>
            <person name="Albertsen M."/>
            <person name="Andresen E.K."/>
            <person name="Saunders A.M."/>
            <person name="Kristiansen R."/>
            <person name="Stokholm-Bjerregaard M."/>
            <person name="Nielsen K.L."/>
            <person name="Nielsen P.H."/>
        </authorList>
    </citation>
    <scope>NUCLEOTIDE SEQUENCE</scope>
    <source>
        <strain evidence="2">Run_A_D11</strain>
    </source>
</reference>
<dbReference type="AlphaFoldDB" id="W6M1V8"/>
<dbReference type="InterPro" id="IPR025161">
    <property type="entry name" value="IS402-like_dom"/>
</dbReference>
<gene>
    <name evidence="2" type="ORF">BN873_150214</name>
</gene>
<proteinExistence type="predicted"/>
<sequence length="85" mass="9936">MVENRRRYNRDTLRYPSDLMPEEWGLGEPLIRPAKPGGNRRRVNVREVMNGILHVLSAGCPYRFLSLVRKIILLAISRHQGKRLQ</sequence>
<evidence type="ECO:0000259" key="1">
    <source>
        <dbReference type="Pfam" id="PF13340"/>
    </source>
</evidence>
<keyword evidence="3" id="KW-1185">Reference proteome</keyword>
<dbReference type="Proteomes" id="UP000035760">
    <property type="component" value="Unassembled WGS sequence"/>
</dbReference>
<dbReference type="STRING" id="1400863.BN873_150214"/>
<evidence type="ECO:0000313" key="2">
    <source>
        <dbReference type="EMBL" id="CDI01426.1"/>
    </source>
</evidence>
<dbReference type="EMBL" id="CBTJ020000020">
    <property type="protein sequence ID" value="CDI01426.1"/>
    <property type="molecule type" value="Genomic_DNA"/>
</dbReference>